<dbReference type="GO" id="GO:0005384">
    <property type="term" value="F:manganese ion transmembrane transporter activity"/>
    <property type="evidence" value="ECO:0007669"/>
    <property type="project" value="InterPro"/>
</dbReference>
<reference evidence="6 7" key="2">
    <citation type="submission" date="2020-08" db="EMBL/GenBank/DDBJ databases">
        <authorList>
            <person name="Ueki A."/>
            <person name="Tonouchi A."/>
        </authorList>
    </citation>
    <scope>NUCLEOTIDE SEQUENCE [LARGE SCALE GENOMIC DNA]</scope>
    <source>
        <strain evidence="6 7">CTTW</strain>
    </source>
</reference>
<feature type="transmembrane region" description="Helical" evidence="5">
    <location>
        <begin position="266"/>
        <end position="287"/>
    </location>
</feature>
<sequence length="295" mass="33617">MKSFDFMKTVKKFQADEILEYYVYIKIARFVKQKKDREVLHKIASEERKHYEIWKQYTKCDVKPNMFTVYWYVFLARILGYTFIIKKMENSLIEFKSIFGGKIEKELNEKIPDINILLQDEVEHESELIDMIDEEKLKYAGSMVLGLNDALVEFSGSLAGWTFAMQSNRLISLAGLITGIAATLSMASSEYLSVKHEDGKNAMKSSLYTGAAYLVTVVILIMPYLLLPDKDYVTALLIMLAAVILIIAAFNYYIAVARSISFKQKFLEMSFISLSVAAASFLIGLLVKKFLGVDV</sequence>
<evidence type="ECO:0000256" key="3">
    <source>
        <dbReference type="ARBA" id="ARBA00022989"/>
    </source>
</evidence>
<dbReference type="SUPFAM" id="SSF47240">
    <property type="entry name" value="Ferritin-like"/>
    <property type="match status" value="1"/>
</dbReference>
<dbReference type="RefSeq" id="WP_185259540.1">
    <property type="nucleotide sequence ID" value="NZ_AP023368.1"/>
</dbReference>
<feature type="transmembrane region" description="Helical" evidence="5">
    <location>
        <begin position="206"/>
        <end position="226"/>
    </location>
</feature>
<feature type="transmembrane region" description="Helical" evidence="5">
    <location>
        <begin position="170"/>
        <end position="194"/>
    </location>
</feature>
<reference evidence="6 7" key="1">
    <citation type="submission" date="2020-08" db="EMBL/GenBank/DDBJ databases">
        <title>Draft genome sequencing of an Anaerocolumna strain isolated from anoxic soil subjected to BSD treatment.</title>
        <authorList>
            <person name="Uek A."/>
            <person name="Tonouchi A."/>
        </authorList>
    </citation>
    <scope>NUCLEOTIDE SEQUENCE [LARGE SCALE GENOMIC DNA]</scope>
    <source>
        <strain evidence="6 7">CTTW</strain>
    </source>
</reference>
<dbReference type="KEGG" id="acht:bsdcttw_23140"/>
<name>A0A7I8DLE9_9FIRM</name>
<dbReference type="EMBL" id="AP023368">
    <property type="protein sequence ID" value="BCJ99273.1"/>
    <property type="molecule type" value="Genomic_DNA"/>
</dbReference>
<dbReference type="CDD" id="cd01044">
    <property type="entry name" value="Ferritin_CCC1_N"/>
    <property type="match status" value="1"/>
</dbReference>
<feature type="transmembrane region" description="Helical" evidence="5">
    <location>
        <begin position="232"/>
        <end position="254"/>
    </location>
</feature>
<keyword evidence="3 5" id="KW-1133">Transmembrane helix</keyword>
<gene>
    <name evidence="6" type="ORF">bsdcttw_23140</name>
</gene>
<evidence type="ECO:0000313" key="6">
    <source>
        <dbReference type="EMBL" id="BCJ99273.1"/>
    </source>
</evidence>
<dbReference type="GO" id="GO:0012505">
    <property type="term" value="C:endomembrane system"/>
    <property type="evidence" value="ECO:0007669"/>
    <property type="project" value="UniProtKB-SubCell"/>
</dbReference>
<keyword evidence="2 5" id="KW-0812">Transmembrane</keyword>
<evidence type="ECO:0000313" key="7">
    <source>
        <dbReference type="Proteomes" id="UP000515703"/>
    </source>
</evidence>
<comment type="subcellular location">
    <subcellularLocation>
        <location evidence="1">Endomembrane system</location>
        <topology evidence="1">Multi-pass membrane protein</topology>
    </subcellularLocation>
</comment>
<keyword evidence="4 5" id="KW-0472">Membrane</keyword>
<evidence type="ECO:0000256" key="1">
    <source>
        <dbReference type="ARBA" id="ARBA00004127"/>
    </source>
</evidence>
<evidence type="ECO:0000256" key="5">
    <source>
        <dbReference type="SAM" id="Phobius"/>
    </source>
</evidence>
<accession>A0A7I8DLE9</accession>
<feature type="transmembrane region" description="Helical" evidence="5">
    <location>
        <begin position="69"/>
        <end position="85"/>
    </location>
</feature>
<evidence type="ECO:0000256" key="4">
    <source>
        <dbReference type="ARBA" id="ARBA00023136"/>
    </source>
</evidence>
<dbReference type="Pfam" id="PF01988">
    <property type="entry name" value="VIT1"/>
    <property type="match status" value="1"/>
</dbReference>
<dbReference type="CDD" id="cd02431">
    <property type="entry name" value="Ferritin_CCC1_C"/>
    <property type="match status" value="1"/>
</dbReference>
<organism evidence="6 7">
    <name type="scientific">Anaerocolumna chitinilytica</name>
    <dbReference type="NCBI Taxonomy" id="1727145"/>
    <lineage>
        <taxon>Bacteria</taxon>
        <taxon>Bacillati</taxon>
        <taxon>Bacillota</taxon>
        <taxon>Clostridia</taxon>
        <taxon>Lachnospirales</taxon>
        <taxon>Lachnospiraceae</taxon>
        <taxon>Anaerocolumna</taxon>
    </lineage>
</organism>
<evidence type="ECO:0000256" key="2">
    <source>
        <dbReference type="ARBA" id="ARBA00022692"/>
    </source>
</evidence>
<proteinExistence type="predicted"/>
<dbReference type="Proteomes" id="UP000515703">
    <property type="component" value="Chromosome"/>
</dbReference>
<keyword evidence="7" id="KW-1185">Reference proteome</keyword>
<dbReference type="AlphaFoldDB" id="A0A7I8DLE9"/>
<dbReference type="InterPro" id="IPR039376">
    <property type="entry name" value="Ferritin_CCC1_N"/>
</dbReference>
<dbReference type="GO" id="GO:0030026">
    <property type="term" value="P:intracellular manganese ion homeostasis"/>
    <property type="evidence" value="ECO:0007669"/>
    <property type="project" value="InterPro"/>
</dbReference>
<protein>
    <submittedName>
        <fullName evidence="6">Membrane protein</fullName>
    </submittedName>
</protein>
<dbReference type="InterPro" id="IPR009078">
    <property type="entry name" value="Ferritin-like_SF"/>
</dbReference>
<dbReference type="InterPro" id="IPR008217">
    <property type="entry name" value="Ccc1_fam"/>
</dbReference>